<comment type="caution">
    <text evidence="2">The sequence shown here is derived from an EMBL/GenBank/DDBJ whole genome shotgun (WGS) entry which is preliminary data.</text>
</comment>
<evidence type="ECO:0000313" key="2">
    <source>
        <dbReference type="EMBL" id="NYJ75924.1"/>
    </source>
</evidence>
<evidence type="ECO:0000313" key="3">
    <source>
        <dbReference type="Proteomes" id="UP000571817"/>
    </source>
</evidence>
<accession>A0A853DLP8</accession>
<name>A0A853DLP8_9MICO</name>
<dbReference type="AlphaFoldDB" id="A0A853DLP8"/>
<sequence length="320" mass="35690">MYDPTTNNASQVEGRWSAAMKWIVSVFGGLFGILLVLLAWSIWNKKRLARKHEIPPEVRRGLEARLLDFVRAGSGDRHESVGLYSFWRNESKSYPGRGGEALSSRVPMTVRTQVIGELIRQRHIELPDVPVRADRENQQPDSGFVESLLDMVGEMLSELGKAVWVIVKTGTAIPPKFVRLTDGTFDRMTHGVSGYTIIGGFVQHNEGTFVNSPPTMAGRNAKVSQKRVGNNLGEAPFNPEVLDRIVDVLRRDAEKAPQPYRDQMNDVASGIEREAGKDSPDEDEVISRLRRARRIIASAGTVFVASNEAVKAWFELKSHL</sequence>
<keyword evidence="1" id="KW-1133">Transmembrane helix</keyword>
<keyword evidence="1" id="KW-0472">Membrane</keyword>
<dbReference type="RefSeq" id="WP_179482964.1">
    <property type="nucleotide sequence ID" value="NZ_JACCFW010000001.1"/>
</dbReference>
<feature type="transmembrane region" description="Helical" evidence="1">
    <location>
        <begin position="22"/>
        <end position="43"/>
    </location>
</feature>
<organism evidence="2 3">
    <name type="scientific">Allobranchiibius huperziae</name>
    <dbReference type="NCBI Taxonomy" id="1874116"/>
    <lineage>
        <taxon>Bacteria</taxon>
        <taxon>Bacillati</taxon>
        <taxon>Actinomycetota</taxon>
        <taxon>Actinomycetes</taxon>
        <taxon>Micrococcales</taxon>
        <taxon>Dermacoccaceae</taxon>
        <taxon>Allobranchiibius</taxon>
    </lineage>
</organism>
<evidence type="ECO:0000256" key="1">
    <source>
        <dbReference type="SAM" id="Phobius"/>
    </source>
</evidence>
<gene>
    <name evidence="2" type="ORF">HNR15_002887</name>
</gene>
<keyword evidence="3" id="KW-1185">Reference proteome</keyword>
<reference evidence="2 3" key="1">
    <citation type="submission" date="2020-07" db="EMBL/GenBank/DDBJ databases">
        <title>Sequencing the genomes of 1000 actinobacteria strains.</title>
        <authorList>
            <person name="Klenk H.-P."/>
        </authorList>
    </citation>
    <scope>NUCLEOTIDE SEQUENCE [LARGE SCALE GENOMIC DNA]</scope>
    <source>
        <strain evidence="2 3">DSM 29531</strain>
    </source>
</reference>
<keyword evidence="1" id="KW-0812">Transmembrane</keyword>
<proteinExistence type="predicted"/>
<dbReference type="Proteomes" id="UP000571817">
    <property type="component" value="Unassembled WGS sequence"/>
</dbReference>
<dbReference type="EMBL" id="JACCFW010000001">
    <property type="protein sequence ID" value="NYJ75924.1"/>
    <property type="molecule type" value="Genomic_DNA"/>
</dbReference>
<protein>
    <submittedName>
        <fullName evidence="2">Uncharacterized protein</fullName>
    </submittedName>
</protein>